<feature type="domain" description="PaaD zinc beta ribbon" evidence="2">
    <location>
        <begin position="140"/>
        <end position="190"/>
    </location>
</feature>
<evidence type="ECO:0000259" key="2">
    <source>
        <dbReference type="Pfam" id="PF23451"/>
    </source>
</evidence>
<dbReference type="AlphaFoldDB" id="A0A1K1TB22"/>
<dbReference type="InterPro" id="IPR056572">
    <property type="entry name" value="Zn_ribbon_PaaD"/>
</dbReference>
<dbReference type="PANTHER" id="PTHR42831">
    <property type="entry name" value="FE-S PROTEIN MATURATION AUXILIARY FACTOR YITW"/>
    <property type="match status" value="1"/>
</dbReference>
<dbReference type="PANTHER" id="PTHR42831:SF3">
    <property type="entry name" value="1,2-PHENYLACETYL-COA EPOXIDASE, SUBUNIT D-RELATED"/>
    <property type="match status" value="1"/>
</dbReference>
<keyword evidence="4" id="KW-1185">Reference proteome</keyword>
<proteinExistence type="predicted"/>
<dbReference type="InterPro" id="IPR034904">
    <property type="entry name" value="FSCA_dom_sf"/>
</dbReference>
<evidence type="ECO:0000259" key="1">
    <source>
        <dbReference type="Pfam" id="PF01883"/>
    </source>
</evidence>
<dbReference type="RefSeq" id="WP_072324295.1">
    <property type="nucleotide sequence ID" value="NZ_FPJW01000001.1"/>
</dbReference>
<dbReference type="NCBIfam" id="TIGR02159">
    <property type="entry name" value="PA_CoA_Oxy4"/>
    <property type="match status" value="1"/>
</dbReference>
<dbReference type="InterPro" id="IPR002744">
    <property type="entry name" value="MIP18-like"/>
</dbReference>
<dbReference type="Proteomes" id="UP000182350">
    <property type="component" value="Unassembled WGS sequence"/>
</dbReference>
<dbReference type="SUPFAM" id="SSF117916">
    <property type="entry name" value="Fe-S cluster assembly (FSCA) domain-like"/>
    <property type="match status" value="1"/>
</dbReference>
<evidence type="ECO:0000313" key="3">
    <source>
        <dbReference type="EMBL" id="SFW97714.1"/>
    </source>
</evidence>
<dbReference type="InterPro" id="IPR011883">
    <property type="entry name" value="PaaD-like"/>
</dbReference>
<dbReference type="EMBL" id="FPJW01000001">
    <property type="protein sequence ID" value="SFW97714.1"/>
    <property type="molecule type" value="Genomic_DNA"/>
</dbReference>
<sequence length="192" mass="21000">MQKSGNQPRPIPAPLEQPIIASDRVPANVGGEQLTETQLWQLLDEVKDPEVPVVSVVELGIVRSIQWLDNQLQVAVTPTYSGCPATELIEQQIAAALMQAGIRDPQVTRVLNPAWTTDWISDSGREKLRAYGIAPPQGSASKMTLLGHAEQISCPHCGSSHTEQVSEFGSTACKALYRCIDCLEPFDYFKCI</sequence>
<accession>A0A1K1TB22</accession>
<reference evidence="3 4" key="1">
    <citation type="submission" date="2016-11" db="EMBL/GenBank/DDBJ databases">
        <authorList>
            <person name="Jaros S."/>
            <person name="Januszkiewicz K."/>
            <person name="Wedrychowicz H."/>
        </authorList>
    </citation>
    <scope>NUCLEOTIDE SEQUENCE [LARGE SCALE GENOMIC DNA]</scope>
    <source>
        <strain evidence="3 4">DSM 21637</strain>
    </source>
</reference>
<feature type="domain" description="MIP18 family-like" evidence="1">
    <location>
        <begin position="37"/>
        <end position="98"/>
    </location>
</feature>
<dbReference type="Gene3D" id="3.30.300.130">
    <property type="entry name" value="Fe-S cluster assembly (FSCA)"/>
    <property type="match status" value="1"/>
</dbReference>
<dbReference type="InterPro" id="IPR052339">
    <property type="entry name" value="Fe-S_Maturation_MIP18"/>
</dbReference>
<name>A0A1K1TB22_9GAMM</name>
<evidence type="ECO:0000313" key="4">
    <source>
        <dbReference type="Proteomes" id="UP000182350"/>
    </source>
</evidence>
<protein>
    <submittedName>
        <fullName evidence="3">Ring-1,2-phenylacetyl-CoA epoxidase subunit PaaD</fullName>
    </submittedName>
</protein>
<dbReference type="OrthoDB" id="3684942at2"/>
<dbReference type="Pfam" id="PF23451">
    <property type="entry name" value="Zn_ribbon_PaaD"/>
    <property type="match status" value="1"/>
</dbReference>
<gene>
    <name evidence="3" type="ORF">SAMN02745752_00019</name>
</gene>
<organism evidence="3 4">
    <name type="scientific">Marinospirillum alkaliphilum DSM 21637</name>
    <dbReference type="NCBI Taxonomy" id="1122209"/>
    <lineage>
        <taxon>Bacteria</taxon>
        <taxon>Pseudomonadati</taxon>
        <taxon>Pseudomonadota</taxon>
        <taxon>Gammaproteobacteria</taxon>
        <taxon>Oceanospirillales</taxon>
        <taxon>Oceanospirillaceae</taxon>
        <taxon>Marinospirillum</taxon>
    </lineage>
</organism>
<dbReference type="STRING" id="1122209.SAMN02745752_00019"/>
<dbReference type="Pfam" id="PF01883">
    <property type="entry name" value="FeS_assembly_P"/>
    <property type="match status" value="1"/>
</dbReference>